<name>A0A0G2Z6V6_9BACT</name>
<dbReference type="InterPro" id="IPR013229">
    <property type="entry name" value="PEGA"/>
</dbReference>
<evidence type="ECO:0000256" key="1">
    <source>
        <dbReference type="SAM" id="Phobius"/>
    </source>
</evidence>
<evidence type="ECO:0000313" key="4">
    <source>
        <dbReference type="EMBL" id="AKI97292.1"/>
    </source>
</evidence>
<proteinExistence type="predicted"/>
<keyword evidence="1" id="KW-0812">Transmembrane</keyword>
<dbReference type="Proteomes" id="UP000035159">
    <property type="component" value="Chromosome"/>
</dbReference>
<keyword evidence="1" id="KW-1133">Transmembrane helix</keyword>
<evidence type="ECO:0000259" key="3">
    <source>
        <dbReference type="Pfam" id="PF14326"/>
    </source>
</evidence>
<dbReference type="PANTHER" id="PTHR36194:SF1">
    <property type="entry name" value="S-LAYER-LIKE PROTEIN"/>
    <property type="match status" value="1"/>
</dbReference>
<gene>
    <name evidence="4" type="ORF">IX53_05090</name>
</gene>
<feature type="domain" description="PEGA" evidence="2">
    <location>
        <begin position="261"/>
        <end position="328"/>
    </location>
</feature>
<dbReference type="Pfam" id="PF14326">
    <property type="entry name" value="DUF4384"/>
    <property type="match status" value="1"/>
</dbReference>
<dbReference type="KEGG" id="kpf:IX53_05090"/>
<dbReference type="RefSeq" id="WP_047754426.1">
    <property type="nucleotide sequence ID" value="NZ_CAJUHA010000008.1"/>
</dbReference>
<dbReference type="AlphaFoldDB" id="A0A0G2Z6V6"/>
<feature type="transmembrane region" description="Helical" evidence="1">
    <location>
        <begin position="337"/>
        <end position="357"/>
    </location>
</feature>
<evidence type="ECO:0008006" key="6">
    <source>
        <dbReference type="Google" id="ProtNLM"/>
    </source>
</evidence>
<keyword evidence="5" id="KW-1185">Reference proteome</keyword>
<evidence type="ECO:0000313" key="5">
    <source>
        <dbReference type="Proteomes" id="UP000035159"/>
    </source>
</evidence>
<organism evidence="4 5">
    <name type="scientific">Kosmotoga pacifica</name>
    <dbReference type="NCBI Taxonomy" id="1330330"/>
    <lineage>
        <taxon>Bacteria</taxon>
        <taxon>Thermotogati</taxon>
        <taxon>Thermotogota</taxon>
        <taxon>Thermotogae</taxon>
        <taxon>Kosmotogales</taxon>
        <taxon>Kosmotogaceae</taxon>
        <taxon>Kosmotoga</taxon>
    </lineage>
</organism>
<keyword evidence="1" id="KW-0472">Membrane</keyword>
<dbReference type="OrthoDB" id="36480at2"/>
<reference evidence="4 5" key="1">
    <citation type="submission" date="2015-04" db="EMBL/GenBank/DDBJ databases">
        <title>Complete Genome Sequence of Kosmotoga pacifica SLHLJ1.</title>
        <authorList>
            <person name="Jiang L.J."/>
            <person name="Shao Z.Z."/>
            <person name="Jebbar M."/>
        </authorList>
    </citation>
    <scope>NUCLEOTIDE SEQUENCE [LARGE SCALE GENOMIC DNA]</scope>
    <source>
        <strain evidence="4 5">SLHLJ1</strain>
    </source>
</reference>
<dbReference type="Pfam" id="PF08308">
    <property type="entry name" value="PEGA"/>
    <property type="match status" value="1"/>
</dbReference>
<sequence length="359" mass="40680">MRKLLLVSFLTFVLVNIFGFVGVQYDPANIIIIPPEGDIKATLEFDKPMGSTYYAGEELNISFSVNTDAYVALLDILPDGKVQVLFPNKYDTNNFVNANETYTLPTTDSSLNYRFIVDNVAGRETFLLIASKDPIYFLDPVIIRFHTSAFPYLMRDVSRMKDIILNSLKGSNWTIAGYYIHSNYRPMTTRVNIVSDRENTKVFIDGLYAGIAPVLMRELEFGTHSFYLFNDRRLAYGPDSREVEFRTTELNFKLWPTYPFGYLEVHSDPSGASVYVDGDYFGTTPVKDFAEIGDHDVRVSKWKYHSASQNVNIEEAETTSVTFVLSQKSEEEVKKDIYTIVAVVGILVALVAIILILSQ</sequence>
<dbReference type="PATRIC" id="fig|1330330.3.peg.1021"/>
<dbReference type="EMBL" id="CP011232">
    <property type="protein sequence ID" value="AKI97292.1"/>
    <property type="molecule type" value="Genomic_DNA"/>
</dbReference>
<dbReference type="PANTHER" id="PTHR36194">
    <property type="entry name" value="S-LAYER-LIKE PROTEIN"/>
    <property type="match status" value="1"/>
</dbReference>
<dbReference type="STRING" id="1330330.IX53_05090"/>
<accession>A0A0G2Z6V6</accession>
<dbReference type="InterPro" id="IPR025493">
    <property type="entry name" value="DUF4384"/>
</dbReference>
<protein>
    <recommendedName>
        <fullName evidence="6">S-layer protein</fullName>
    </recommendedName>
</protein>
<feature type="domain" description="DUF4384" evidence="3">
    <location>
        <begin position="52"/>
        <end position="134"/>
    </location>
</feature>
<evidence type="ECO:0000259" key="2">
    <source>
        <dbReference type="Pfam" id="PF08308"/>
    </source>
</evidence>